<dbReference type="Proteomes" id="UP000037395">
    <property type="component" value="Unassembled WGS sequence"/>
</dbReference>
<feature type="region of interest" description="Disordered" evidence="1">
    <location>
        <begin position="176"/>
        <end position="196"/>
    </location>
</feature>
<gene>
    <name evidence="2" type="ORF">GCM10010502_19630</name>
    <name evidence="3" type="ORF">HS99_0017515</name>
</gene>
<name>A0A1E7MVL9_KITAU</name>
<evidence type="ECO:0000313" key="3">
    <source>
        <dbReference type="EMBL" id="OEV32477.1"/>
    </source>
</evidence>
<organism evidence="3 4">
    <name type="scientific">Kitasatospora aureofaciens</name>
    <name type="common">Streptomyces aureofaciens</name>
    <dbReference type="NCBI Taxonomy" id="1894"/>
    <lineage>
        <taxon>Bacteria</taxon>
        <taxon>Bacillati</taxon>
        <taxon>Actinomycetota</taxon>
        <taxon>Actinomycetes</taxon>
        <taxon>Kitasatosporales</taxon>
        <taxon>Streptomycetaceae</taxon>
        <taxon>Kitasatospora</taxon>
    </lineage>
</organism>
<keyword evidence="4" id="KW-1185">Reference proteome</keyword>
<protein>
    <submittedName>
        <fullName evidence="3">Uncharacterized protein</fullName>
    </submittedName>
</protein>
<sequence length="196" mass="20801">MARTRELGLHPEPLDASPYEAEAEAGSGEPGEQRPADDDFWARLRGCVAAGRAALLEETYIDNASRWHRLDGGAIEAVRARLTPRARLAVWPDLSTDVAAVLAALPEDGLVEFVREDHGGRITSEVDDPQEFRARTAELSGARAAAVLSVYTGERSPLFAAVLPDADGVLRARWRTEPAPPTGTGPSCASCAGSGS</sequence>
<reference evidence="2" key="1">
    <citation type="journal article" date="2014" name="Int. J. Syst. Evol. Microbiol.">
        <title>Complete genome sequence of Corynebacterium casei LMG S-19264T (=DSM 44701T), isolated from a smear-ripened cheese.</title>
        <authorList>
            <consortium name="US DOE Joint Genome Institute (JGI-PGF)"/>
            <person name="Walter F."/>
            <person name="Albersmeier A."/>
            <person name="Kalinowski J."/>
            <person name="Ruckert C."/>
        </authorList>
    </citation>
    <scope>NUCLEOTIDE SEQUENCE</scope>
    <source>
        <strain evidence="2">JCM 4434</strain>
    </source>
</reference>
<dbReference type="GeneID" id="97485115"/>
<dbReference type="AlphaFoldDB" id="A0A1E7MVL9"/>
<dbReference type="RefSeq" id="WP_050366289.1">
    <property type="nucleotide sequence ID" value="NZ_BMUB01000004.1"/>
</dbReference>
<evidence type="ECO:0000256" key="1">
    <source>
        <dbReference type="SAM" id="MobiDB-lite"/>
    </source>
</evidence>
<dbReference type="Proteomes" id="UP000610124">
    <property type="component" value="Unassembled WGS sequence"/>
</dbReference>
<dbReference type="EMBL" id="JPRF03000097">
    <property type="protein sequence ID" value="OEV32477.1"/>
    <property type="molecule type" value="Genomic_DNA"/>
</dbReference>
<reference evidence="2" key="5">
    <citation type="submission" date="2020-09" db="EMBL/GenBank/DDBJ databases">
        <authorList>
            <person name="Sun Q."/>
            <person name="Ohkuma M."/>
        </authorList>
    </citation>
    <scope>NUCLEOTIDE SEQUENCE</scope>
    <source>
        <strain evidence="2">JCM 4434</strain>
    </source>
</reference>
<feature type="compositionally biased region" description="Basic and acidic residues" evidence="1">
    <location>
        <begin position="1"/>
        <end position="13"/>
    </location>
</feature>
<evidence type="ECO:0000313" key="4">
    <source>
        <dbReference type="Proteomes" id="UP000037395"/>
    </source>
</evidence>
<reference evidence="3" key="4">
    <citation type="submission" date="2016-08" db="EMBL/GenBank/DDBJ databases">
        <title>Sequencing, Assembly and Comparative Genomics of S. aureofaciens ATCC 10762.</title>
        <authorList>
            <person name="Gradnigo J.S."/>
            <person name="Johnson N."/>
            <person name="Somerville G.A."/>
        </authorList>
    </citation>
    <scope>NUCLEOTIDE SEQUENCE [LARGE SCALE GENOMIC DNA]</scope>
    <source>
        <strain evidence="3">ATCC 10762</strain>
    </source>
</reference>
<dbReference type="EMBL" id="BMUB01000004">
    <property type="protein sequence ID" value="GGU68692.1"/>
    <property type="molecule type" value="Genomic_DNA"/>
</dbReference>
<evidence type="ECO:0000313" key="2">
    <source>
        <dbReference type="EMBL" id="GGU68692.1"/>
    </source>
</evidence>
<comment type="caution">
    <text evidence="3">The sequence shown here is derived from an EMBL/GenBank/DDBJ whole genome shotgun (WGS) entry which is preliminary data.</text>
</comment>
<accession>A0A8H9LJB5</accession>
<reference evidence="3 4" key="2">
    <citation type="submission" date="2014-07" db="EMBL/GenBank/DDBJ databases">
        <authorList>
            <person name="Zhang J.E."/>
            <person name="Yang H."/>
            <person name="Guo J."/>
            <person name="Deng Z."/>
            <person name="Luo H."/>
            <person name="Luo M."/>
            <person name="Zhao B."/>
        </authorList>
    </citation>
    <scope>NUCLEOTIDE SEQUENCE [LARGE SCALE GENOMIC DNA]</scope>
    <source>
        <strain evidence="3">ATCC 10762</strain>
        <strain evidence="4">ATCC 10762 / DSM 40127 / CCM 3239 / JCM 4008 / LMG 5968 / NBRC 12843 / NCIMB 8234 / A-377</strain>
    </source>
</reference>
<feature type="region of interest" description="Disordered" evidence="1">
    <location>
        <begin position="1"/>
        <end position="37"/>
    </location>
</feature>
<feature type="compositionally biased region" description="Low complexity" evidence="1">
    <location>
        <begin position="187"/>
        <end position="196"/>
    </location>
</feature>
<accession>A0A1E7MVL9</accession>
<reference evidence="4" key="3">
    <citation type="submission" date="2016-08" db="EMBL/GenBank/DDBJ databases">
        <title>Sequencing, assembly and comparative genomics of S. aureofaciens ATCC 10762.</title>
        <authorList>
            <person name="Gradnigo J.S."/>
            <person name="Johnson N."/>
            <person name="Somerville G.A."/>
        </authorList>
    </citation>
    <scope>NUCLEOTIDE SEQUENCE [LARGE SCALE GENOMIC DNA]</scope>
    <source>
        <strain evidence="4">ATCC 10762 / DSM 40127 / CCM 3239 / JCM 4008 / LMG 5968 / NBRC 12843 / NCIMB 8234 / A-377</strain>
    </source>
</reference>
<proteinExistence type="predicted"/>
<feature type="compositionally biased region" description="Low complexity" evidence="1">
    <location>
        <begin position="16"/>
        <end position="27"/>
    </location>
</feature>